<evidence type="ECO:0000256" key="4">
    <source>
        <dbReference type="ARBA" id="ARBA00022787"/>
    </source>
</evidence>
<comment type="similarity">
    <text evidence="2">Belongs to the metaxin family.</text>
</comment>
<comment type="subcellular location">
    <subcellularLocation>
        <location evidence="1">Mitochondrion outer membrane</location>
    </subcellularLocation>
</comment>
<dbReference type="GO" id="GO:0015031">
    <property type="term" value="P:protein transport"/>
    <property type="evidence" value="ECO:0007669"/>
    <property type="project" value="UniProtKB-KW"/>
</dbReference>
<keyword evidence="3" id="KW-0813">Transport</keyword>
<dbReference type="Proteomes" id="UP000054047">
    <property type="component" value="Unassembled WGS sequence"/>
</dbReference>
<dbReference type="SFLD" id="SFLDS00019">
    <property type="entry name" value="Glutathione_Transferase_(cytos"/>
    <property type="match status" value="1"/>
</dbReference>
<dbReference type="InterPro" id="IPR040079">
    <property type="entry name" value="Glutathione_S-Trfase"/>
</dbReference>
<keyword evidence="6" id="KW-0496">Mitochondrion</keyword>
<dbReference type="SUPFAM" id="SSF52540">
    <property type="entry name" value="P-loop containing nucleoside triphosphate hydrolases"/>
    <property type="match status" value="1"/>
</dbReference>
<evidence type="ECO:0000256" key="7">
    <source>
        <dbReference type="ARBA" id="ARBA00023136"/>
    </source>
</evidence>
<keyword evidence="7" id="KW-0472">Membrane</keyword>
<dbReference type="AlphaFoldDB" id="A0A0C2FBY0"/>
<feature type="domain" description="Helicase C-terminal" evidence="8">
    <location>
        <begin position="106"/>
        <end position="258"/>
    </location>
</feature>
<evidence type="ECO:0000259" key="8">
    <source>
        <dbReference type="PROSITE" id="PS51194"/>
    </source>
</evidence>
<evidence type="ECO:0000256" key="2">
    <source>
        <dbReference type="ARBA" id="ARBA00009170"/>
    </source>
</evidence>
<dbReference type="SUPFAM" id="SSF47616">
    <property type="entry name" value="GST C-terminal domain-like"/>
    <property type="match status" value="1"/>
</dbReference>
<proteinExistence type="inferred from homology"/>
<dbReference type="PANTHER" id="PTHR12289">
    <property type="entry name" value="METAXIN RELATED"/>
    <property type="match status" value="1"/>
</dbReference>
<dbReference type="Pfam" id="PF00271">
    <property type="entry name" value="Helicase_C"/>
    <property type="match status" value="1"/>
</dbReference>
<dbReference type="PROSITE" id="PS51194">
    <property type="entry name" value="HELICASE_CTER"/>
    <property type="match status" value="1"/>
</dbReference>
<sequence length="538" mass="61698">MGTMVRQEWLAVVERRSGGLMRATCLADILATRWAPRKILLSATLSRDVEELHMWNLHQPRLFRADETKSKEVGVDLHALDHVSGALSLPSSIRHTVLAVEQKFHPLMLYLKIVENDWKRVLVFTNEKESSLRLSILISRLAKSKFTVEQLTGDLFGNRRAKVLKRFKNGTTRVLICSDVLSRGVDVEAVDCVVNYDLPKNDRLFVHRAGRTGRAGKSGHVLSLADGEARKIFVKNVLKKNGLWVNAEEIVVEKQTLEPHLHRYEKALAYLKRTIEEKKAANSSNKKGKVSGFAYRKKARYQVIKEKLKSRDDQALSYEYAECLAAQAFLRMAHLSYFVKQRPNAEFISPTGKVPLLKVRRTLIPEFSGIVDFVAKKGVKLCAHLSDAQIAEMRAHMSVMDVLLRNVEMYVMWKHNETYTQLTRYRYGSVYKWPLNWILPAMKRREILTKLHDSGWADRSTEEVLEQYEKALRALSSQLGSKPYLFGNQPTEADALLFGHLFTIITMSLPCMDLKNAILNYTNLQDFVTRVETEYFKI</sequence>
<dbReference type="SMART" id="SM00490">
    <property type="entry name" value="HELICc"/>
    <property type="match status" value="1"/>
</dbReference>
<dbReference type="SFLD" id="SFLDG01180">
    <property type="entry name" value="SUF1"/>
    <property type="match status" value="1"/>
</dbReference>
<keyword evidence="4" id="KW-1000">Mitochondrion outer membrane</keyword>
<dbReference type="Gene3D" id="1.20.1050.10">
    <property type="match status" value="1"/>
</dbReference>
<protein>
    <submittedName>
        <fullName evidence="9">Helicase protein</fullName>
    </submittedName>
</protein>
<dbReference type="PANTHER" id="PTHR12289:SF38">
    <property type="entry name" value="METAXIN-2"/>
    <property type="match status" value="1"/>
</dbReference>
<dbReference type="GO" id="GO:0001401">
    <property type="term" value="C:SAM complex"/>
    <property type="evidence" value="ECO:0007669"/>
    <property type="project" value="InterPro"/>
</dbReference>
<dbReference type="OrthoDB" id="198787at2759"/>
<dbReference type="Pfam" id="PF17171">
    <property type="entry name" value="GST_C_6"/>
    <property type="match status" value="1"/>
</dbReference>
<evidence type="ECO:0000313" key="10">
    <source>
        <dbReference type="Proteomes" id="UP000054047"/>
    </source>
</evidence>
<dbReference type="Gene3D" id="3.40.50.300">
    <property type="entry name" value="P-loop containing nucleotide triphosphate hydrolases"/>
    <property type="match status" value="1"/>
</dbReference>
<evidence type="ECO:0000256" key="6">
    <source>
        <dbReference type="ARBA" id="ARBA00023128"/>
    </source>
</evidence>
<reference evidence="9 10" key="1">
    <citation type="submission" date="2013-12" db="EMBL/GenBank/DDBJ databases">
        <title>Draft genome of the parsitic nematode Ancylostoma duodenale.</title>
        <authorList>
            <person name="Mitreva M."/>
        </authorList>
    </citation>
    <scope>NUCLEOTIDE SEQUENCE [LARGE SCALE GENOMIC DNA]</scope>
    <source>
        <strain evidence="9 10">Zhejiang</strain>
    </source>
</reference>
<accession>A0A0C2FBY0</accession>
<gene>
    <name evidence="9" type="ORF">ANCDUO_23869</name>
</gene>
<keyword evidence="9" id="KW-0378">Hydrolase</keyword>
<dbReference type="InterPro" id="IPR036282">
    <property type="entry name" value="Glutathione-S-Trfase_C_sf"/>
</dbReference>
<dbReference type="InterPro" id="IPR033468">
    <property type="entry name" value="Metaxin_GST"/>
</dbReference>
<evidence type="ECO:0000256" key="3">
    <source>
        <dbReference type="ARBA" id="ARBA00022448"/>
    </source>
</evidence>
<name>A0A0C2FBY0_9BILA</name>
<dbReference type="GO" id="GO:0007005">
    <property type="term" value="P:mitochondrion organization"/>
    <property type="evidence" value="ECO:0007669"/>
    <property type="project" value="TreeGrafter"/>
</dbReference>
<dbReference type="GO" id="GO:0004386">
    <property type="term" value="F:helicase activity"/>
    <property type="evidence" value="ECO:0007669"/>
    <property type="project" value="UniProtKB-KW"/>
</dbReference>
<evidence type="ECO:0000313" key="9">
    <source>
        <dbReference type="EMBL" id="KIH46080.1"/>
    </source>
</evidence>
<keyword evidence="10" id="KW-1185">Reference proteome</keyword>
<dbReference type="EMBL" id="KN770200">
    <property type="protein sequence ID" value="KIH46080.1"/>
    <property type="molecule type" value="Genomic_DNA"/>
</dbReference>
<dbReference type="Pfam" id="PF10568">
    <property type="entry name" value="Tom37"/>
    <property type="match status" value="1"/>
</dbReference>
<dbReference type="InterPro" id="IPR019564">
    <property type="entry name" value="Sam37/metaxin_N"/>
</dbReference>
<keyword evidence="9" id="KW-0347">Helicase</keyword>
<dbReference type="InterPro" id="IPR027417">
    <property type="entry name" value="P-loop_NTPase"/>
</dbReference>
<keyword evidence="9" id="KW-0547">Nucleotide-binding</keyword>
<dbReference type="InterPro" id="IPR001650">
    <property type="entry name" value="Helicase_C-like"/>
</dbReference>
<evidence type="ECO:0000256" key="1">
    <source>
        <dbReference type="ARBA" id="ARBA00004294"/>
    </source>
</evidence>
<dbReference type="CDD" id="cd18787">
    <property type="entry name" value="SF2_C_DEAD"/>
    <property type="match status" value="1"/>
</dbReference>
<evidence type="ECO:0000256" key="5">
    <source>
        <dbReference type="ARBA" id="ARBA00022927"/>
    </source>
</evidence>
<keyword evidence="9" id="KW-0067">ATP-binding</keyword>
<organism evidence="9 10">
    <name type="scientific">Ancylostoma duodenale</name>
    <dbReference type="NCBI Taxonomy" id="51022"/>
    <lineage>
        <taxon>Eukaryota</taxon>
        <taxon>Metazoa</taxon>
        <taxon>Ecdysozoa</taxon>
        <taxon>Nematoda</taxon>
        <taxon>Chromadorea</taxon>
        <taxon>Rhabditida</taxon>
        <taxon>Rhabditina</taxon>
        <taxon>Rhabditomorpha</taxon>
        <taxon>Strongyloidea</taxon>
        <taxon>Ancylostomatidae</taxon>
        <taxon>Ancylostomatinae</taxon>
        <taxon>Ancylostoma</taxon>
    </lineage>
</organism>
<dbReference type="InterPro" id="IPR050931">
    <property type="entry name" value="Mito_Protein_Transport_Metaxin"/>
</dbReference>
<keyword evidence="5" id="KW-0653">Protein transport</keyword>